<dbReference type="PANTHER" id="PTHR43285">
    <property type="entry name" value="ANTHRANILATE PHOSPHORIBOSYLTRANSFERASE"/>
    <property type="match status" value="1"/>
</dbReference>
<dbReference type="Pfam" id="PF00591">
    <property type="entry name" value="Glycos_transf_3"/>
    <property type="match status" value="1"/>
</dbReference>
<evidence type="ECO:0000313" key="6">
    <source>
        <dbReference type="Proteomes" id="UP000316921"/>
    </source>
</evidence>
<evidence type="ECO:0000256" key="1">
    <source>
        <dbReference type="ARBA" id="ARBA00022676"/>
    </source>
</evidence>
<dbReference type="SUPFAM" id="SSF52418">
    <property type="entry name" value="Nucleoside phosphorylase/phosphoribosyltransferase catalytic domain"/>
    <property type="match status" value="1"/>
</dbReference>
<dbReference type="Proteomes" id="UP000316921">
    <property type="component" value="Chromosome"/>
</dbReference>
<dbReference type="KEGG" id="pbap:Pla133_01240"/>
<keyword evidence="1 5" id="KW-0328">Glycosyltransferase</keyword>
<dbReference type="EMBL" id="CP036287">
    <property type="protein sequence ID" value="QDU65061.1"/>
    <property type="molecule type" value="Genomic_DNA"/>
</dbReference>
<organism evidence="5 6">
    <name type="scientific">Engelhardtia mirabilis</name>
    <dbReference type="NCBI Taxonomy" id="2528011"/>
    <lineage>
        <taxon>Bacteria</taxon>
        <taxon>Pseudomonadati</taxon>
        <taxon>Planctomycetota</taxon>
        <taxon>Planctomycetia</taxon>
        <taxon>Planctomycetia incertae sedis</taxon>
        <taxon>Engelhardtia</taxon>
    </lineage>
</organism>
<reference evidence="5 6" key="1">
    <citation type="submission" date="2019-02" db="EMBL/GenBank/DDBJ databases">
        <title>Deep-cultivation of Planctomycetes and their phenomic and genomic characterization uncovers novel biology.</title>
        <authorList>
            <person name="Wiegand S."/>
            <person name="Jogler M."/>
            <person name="Boedeker C."/>
            <person name="Pinto D."/>
            <person name="Vollmers J."/>
            <person name="Rivas-Marin E."/>
            <person name="Kohn T."/>
            <person name="Peeters S.H."/>
            <person name="Heuer A."/>
            <person name="Rast P."/>
            <person name="Oberbeckmann S."/>
            <person name="Bunk B."/>
            <person name="Jeske O."/>
            <person name="Meyerdierks A."/>
            <person name="Storesund J.E."/>
            <person name="Kallscheuer N."/>
            <person name="Luecker S."/>
            <person name="Lage O.M."/>
            <person name="Pohl T."/>
            <person name="Merkel B.J."/>
            <person name="Hornburger P."/>
            <person name="Mueller R.-W."/>
            <person name="Bruemmer F."/>
            <person name="Labrenz M."/>
            <person name="Spormann A.M."/>
            <person name="Op den Camp H."/>
            <person name="Overmann J."/>
            <person name="Amann R."/>
            <person name="Jetten M.S.M."/>
            <person name="Mascher T."/>
            <person name="Medema M.H."/>
            <person name="Devos D.P."/>
            <person name="Kaster A.-K."/>
            <person name="Ovreas L."/>
            <person name="Rohde M."/>
            <person name="Galperin M.Y."/>
            <person name="Jogler C."/>
        </authorList>
    </citation>
    <scope>NUCLEOTIDE SEQUENCE [LARGE SCALE GENOMIC DNA]</scope>
    <source>
        <strain evidence="5 6">Pla133</strain>
    </source>
</reference>
<dbReference type="AlphaFoldDB" id="A0A518BDJ9"/>
<name>A0A518BDJ9_9BACT</name>
<proteinExistence type="predicted"/>
<feature type="domain" description="Glycosyl transferase family 3" evidence="3">
    <location>
        <begin position="98"/>
        <end position="343"/>
    </location>
</feature>
<dbReference type="GO" id="GO:0005829">
    <property type="term" value="C:cytosol"/>
    <property type="evidence" value="ECO:0007669"/>
    <property type="project" value="TreeGrafter"/>
</dbReference>
<dbReference type="InterPro" id="IPR005940">
    <property type="entry name" value="Anthranilate_Pribosyl_Tfrase"/>
</dbReference>
<dbReference type="Pfam" id="PF02885">
    <property type="entry name" value="Glycos_trans_3N"/>
    <property type="match status" value="1"/>
</dbReference>
<evidence type="ECO:0000259" key="3">
    <source>
        <dbReference type="Pfam" id="PF00591"/>
    </source>
</evidence>
<feature type="domain" description="Glycosyl transferase family 3 N-terminal" evidence="4">
    <location>
        <begin position="15"/>
        <end position="70"/>
    </location>
</feature>
<evidence type="ECO:0000313" key="5">
    <source>
        <dbReference type="EMBL" id="QDU65061.1"/>
    </source>
</evidence>
<sequence>MILRELLRVLGTNRRDGRNLSEAEAYRAFATILDGVESEVRVGAFLIALRMKGVTVEELVGFARAARDRATLPCHGMENLVAVCPPHEGYERSIPLEVAAGLIAAAAGARVLLVTDRCVPPRRGLTAASVLEHLGCGLTWDPREVESWVAKTRFGAIAATGMLPAMLALRSIRDDIGVRTPLSTIEKLLAPSTAAIVLGAQAGPVLGTAVEVMQSLGHPAGMTIQGVEGGVVPTVKRRSRGIHLDGNHQVPMTIDPGDFGFSDSDDPELPMFGPPEVGQGVADNPQLVRAAGEATLAVLAGQLGTPRNAALMCAAILLRTAGVSMTFADGVDRASAALDSGGASAVLERLRSLV</sequence>
<dbReference type="InterPro" id="IPR035902">
    <property type="entry name" value="Nuc_phospho_transferase"/>
</dbReference>
<dbReference type="EC" id="2.4.2.18" evidence="5"/>
<dbReference type="SUPFAM" id="SSF47648">
    <property type="entry name" value="Nucleoside phosphorylase/phosphoribosyltransferase N-terminal domain"/>
    <property type="match status" value="1"/>
</dbReference>
<evidence type="ECO:0000259" key="4">
    <source>
        <dbReference type="Pfam" id="PF02885"/>
    </source>
</evidence>
<dbReference type="RefSeq" id="WP_145061327.1">
    <property type="nucleotide sequence ID" value="NZ_CP036287.1"/>
</dbReference>
<dbReference type="GO" id="GO:0004048">
    <property type="term" value="F:anthranilate phosphoribosyltransferase activity"/>
    <property type="evidence" value="ECO:0007669"/>
    <property type="project" value="UniProtKB-EC"/>
</dbReference>
<dbReference type="InterPro" id="IPR000312">
    <property type="entry name" value="Glycosyl_Trfase_fam3"/>
</dbReference>
<dbReference type="GO" id="GO:0000162">
    <property type="term" value="P:L-tryptophan biosynthetic process"/>
    <property type="evidence" value="ECO:0007669"/>
    <property type="project" value="InterPro"/>
</dbReference>
<keyword evidence="2 5" id="KW-0808">Transferase</keyword>
<protein>
    <submittedName>
        <fullName evidence="5">Anthranilate phosphoribosyltransferase</fullName>
        <ecNumber evidence="5">2.4.2.18</ecNumber>
    </submittedName>
</protein>
<keyword evidence="6" id="KW-1185">Reference proteome</keyword>
<dbReference type="Gene3D" id="3.40.1030.10">
    <property type="entry name" value="Nucleoside phosphorylase/phosphoribosyltransferase catalytic domain"/>
    <property type="match status" value="1"/>
</dbReference>
<dbReference type="InterPro" id="IPR017459">
    <property type="entry name" value="Glycosyl_Trfase_fam3_N_dom"/>
</dbReference>
<dbReference type="PANTHER" id="PTHR43285:SF2">
    <property type="entry name" value="ANTHRANILATE PHOSPHORIBOSYLTRANSFERASE"/>
    <property type="match status" value="1"/>
</dbReference>
<gene>
    <name evidence="5" type="primary">trpD</name>
    <name evidence="5" type="ORF">Pla133_01240</name>
</gene>
<dbReference type="InterPro" id="IPR036320">
    <property type="entry name" value="Glycosyl_Trfase_fam3_N_dom_sf"/>
</dbReference>
<accession>A0A518BDJ9</accession>
<dbReference type="Gene3D" id="1.20.970.10">
    <property type="entry name" value="Transferase, Pyrimidine Nucleoside Phosphorylase, Chain C"/>
    <property type="match status" value="1"/>
</dbReference>
<evidence type="ECO:0000256" key="2">
    <source>
        <dbReference type="ARBA" id="ARBA00022679"/>
    </source>
</evidence>